<dbReference type="Gene3D" id="3.20.20.80">
    <property type="entry name" value="Glycosidases"/>
    <property type="match status" value="1"/>
</dbReference>
<keyword evidence="2 5" id="KW-0378">Hydrolase</keyword>
<dbReference type="GO" id="GO:0005975">
    <property type="term" value="P:carbohydrate metabolic process"/>
    <property type="evidence" value="ECO:0007669"/>
    <property type="project" value="InterPro"/>
</dbReference>
<evidence type="ECO:0000313" key="7">
    <source>
        <dbReference type="Proteomes" id="UP001180020"/>
    </source>
</evidence>
<evidence type="ECO:0000256" key="3">
    <source>
        <dbReference type="ARBA" id="ARBA00023295"/>
    </source>
</evidence>
<name>A0AAV9DVB3_ACOCL</name>
<keyword evidence="3 5" id="KW-0326">Glycosidase</keyword>
<accession>A0AAV9DVB3</accession>
<evidence type="ECO:0000313" key="6">
    <source>
        <dbReference type="EMBL" id="KAK1305090.1"/>
    </source>
</evidence>
<dbReference type="InterPro" id="IPR017853">
    <property type="entry name" value="GH"/>
</dbReference>
<comment type="similarity">
    <text evidence="1 4">Belongs to the glycosyl hydrolase 17 family.</text>
</comment>
<evidence type="ECO:0000256" key="4">
    <source>
        <dbReference type="RuleBase" id="RU004335"/>
    </source>
</evidence>
<dbReference type="PANTHER" id="PTHR32227">
    <property type="entry name" value="GLUCAN ENDO-1,3-BETA-GLUCOSIDASE BG1-RELATED-RELATED"/>
    <property type="match status" value="1"/>
</dbReference>
<sequence length="201" mass="23083">MQNRGVVPLENSLFKPLPPSKEEVDPNTLLHYTNVFDAMIDAVYFSMSNLNFTDVEVLVTETGWPSKGDPKVEPFANADNADAYNSNLIKHVLVDRGGTPLRPATTPSVYIYELFDEDLRPGPVSEANWGLFYGNGTPTYLLHVRGRVGSWRMIPRIGRFVLWRRGRMQSRCRRRWIGRADRAGRIVRRYSLGWIVMTRIR</sequence>
<dbReference type="PROSITE" id="PS00587">
    <property type="entry name" value="GLYCOSYL_HYDROL_F17"/>
    <property type="match status" value="1"/>
</dbReference>
<comment type="caution">
    <text evidence="6">The sequence shown here is derived from an EMBL/GenBank/DDBJ whole genome shotgun (WGS) entry which is preliminary data.</text>
</comment>
<reference evidence="6" key="2">
    <citation type="submission" date="2023-06" db="EMBL/GenBank/DDBJ databases">
        <authorList>
            <person name="Ma L."/>
            <person name="Liu K.-W."/>
            <person name="Li Z."/>
            <person name="Hsiao Y.-Y."/>
            <person name="Qi Y."/>
            <person name="Fu T."/>
            <person name="Tang G."/>
            <person name="Zhang D."/>
            <person name="Sun W.-H."/>
            <person name="Liu D.-K."/>
            <person name="Li Y."/>
            <person name="Chen G.-Z."/>
            <person name="Liu X.-D."/>
            <person name="Liao X.-Y."/>
            <person name="Jiang Y.-T."/>
            <person name="Yu X."/>
            <person name="Hao Y."/>
            <person name="Huang J."/>
            <person name="Zhao X.-W."/>
            <person name="Ke S."/>
            <person name="Chen Y.-Y."/>
            <person name="Wu W.-L."/>
            <person name="Hsu J.-L."/>
            <person name="Lin Y.-F."/>
            <person name="Huang M.-D."/>
            <person name="Li C.-Y."/>
            <person name="Huang L."/>
            <person name="Wang Z.-W."/>
            <person name="Zhao X."/>
            <person name="Zhong W.-Y."/>
            <person name="Peng D.-H."/>
            <person name="Ahmad S."/>
            <person name="Lan S."/>
            <person name="Zhang J.-S."/>
            <person name="Tsai W.-C."/>
            <person name="Van De Peer Y."/>
            <person name="Liu Z.-J."/>
        </authorList>
    </citation>
    <scope>NUCLEOTIDE SEQUENCE</scope>
    <source>
        <strain evidence="6">CP</strain>
        <tissue evidence="6">Leaves</tissue>
    </source>
</reference>
<dbReference type="AlphaFoldDB" id="A0AAV9DVB3"/>
<gene>
    <name evidence="6" type="ORF">QJS10_CPB11g01741</name>
</gene>
<dbReference type="GO" id="GO:0004553">
    <property type="term" value="F:hydrolase activity, hydrolyzing O-glycosyl compounds"/>
    <property type="evidence" value="ECO:0007669"/>
    <property type="project" value="InterPro"/>
</dbReference>
<evidence type="ECO:0000256" key="1">
    <source>
        <dbReference type="ARBA" id="ARBA00008773"/>
    </source>
</evidence>
<evidence type="ECO:0000256" key="5">
    <source>
        <dbReference type="RuleBase" id="RU004336"/>
    </source>
</evidence>
<dbReference type="InterPro" id="IPR044965">
    <property type="entry name" value="Glyco_hydro_17_plant"/>
</dbReference>
<dbReference type="SUPFAM" id="SSF51445">
    <property type="entry name" value="(Trans)glycosidases"/>
    <property type="match status" value="1"/>
</dbReference>
<organism evidence="6 7">
    <name type="scientific">Acorus calamus</name>
    <name type="common">Sweet flag</name>
    <dbReference type="NCBI Taxonomy" id="4465"/>
    <lineage>
        <taxon>Eukaryota</taxon>
        <taxon>Viridiplantae</taxon>
        <taxon>Streptophyta</taxon>
        <taxon>Embryophyta</taxon>
        <taxon>Tracheophyta</taxon>
        <taxon>Spermatophyta</taxon>
        <taxon>Magnoliopsida</taxon>
        <taxon>Liliopsida</taxon>
        <taxon>Acoraceae</taxon>
        <taxon>Acorus</taxon>
    </lineage>
</organism>
<evidence type="ECO:0000256" key="2">
    <source>
        <dbReference type="ARBA" id="ARBA00022801"/>
    </source>
</evidence>
<dbReference type="InterPro" id="IPR000490">
    <property type="entry name" value="Glyco_hydro_17"/>
</dbReference>
<dbReference type="EMBL" id="JAUJYO010000011">
    <property type="protein sequence ID" value="KAK1305090.1"/>
    <property type="molecule type" value="Genomic_DNA"/>
</dbReference>
<dbReference type="Proteomes" id="UP001180020">
    <property type="component" value="Unassembled WGS sequence"/>
</dbReference>
<dbReference type="Pfam" id="PF00332">
    <property type="entry name" value="Glyco_hydro_17"/>
    <property type="match status" value="1"/>
</dbReference>
<keyword evidence="7" id="KW-1185">Reference proteome</keyword>
<reference evidence="6" key="1">
    <citation type="journal article" date="2023" name="Nat. Commun.">
        <title>Diploid and tetraploid genomes of Acorus and the evolution of monocots.</title>
        <authorList>
            <person name="Ma L."/>
            <person name="Liu K.W."/>
            <person name="Li Z."/>
            <person name="Hsiao Y.Y."/>
            <person name="Qi Y."/>
            <person name="Fu T."/>
            <person name="Tang G.D."/>
            <person name="Zhang D."/>
            <person name="Sun W.H."/>
            <person name="Liu D.K."/>
            <person name="Li Y."/>
            <person name="Chen G.Z."/>
            <person name="Liu X.D."/>
            <person name="Liao X.Y."/>
            <person name="Jiang Y.T."/>
            <person name="Yu X."/>
            <person name="Hao Y."/>
            <person name="Huang J."/>
            <person name="Zhao X.W."/>
            <person name="Ke S."/>
            <person name="Chen Y.Y."/>
            <person name="Wu W.L."/>
            <person name="Hsu J.L."/>
            <person name="Lin Y.F."/>
            <person name="Huang M.D."/>
            <person name="Li C.Y."/>
            <person name="Huang L."/>
            <person name="Wang Z.W."/>
            <person name="Zhao X."/>
            <person name="Zhong W.Y."/>
            <person name="Peng D.H."/>
            <person name="Ahmad S."/>
            <person name="Lan S."/>
            <person name="Zhang J.S."/>
            <person name="Tsai W.C."/>
            <person name="Van de Peer Y."/>
            <person name="Liu Z.J."/>
        </authorList>
    </citation>
    <scope>NUCLEOTIDE SEQUENCE</scope>
    <source>
        <strain evidence="6">CP</strain>
    </source>
</reference>
<protein>
    <submittedName>
        <fullName evidence="6">Glucan endo-1,3-beta-glucosidase 1</fullName>
    </submittedName>
</protein>
<proteinExistence type="inferred from homology"/>